<sequence length="190" mass="21134">MFFGYFGAGSPAEFITPAGAERERWYNVTWQPSAVFDGRPGPQVQQPDSFYPVYRDMIDAARSRKTVLEMTLDPDLTRADSAQVSIGVRIEPTDSLIDAMANLALVAVVFEDSLPYEYLGDTLHAWRVVRRVLSDTWGIPVSLRLGTVFETTLVVPNPGWRPRLTGVAAFVQNTESKQVLQSAARLRLGN</sequence>
<name>A0A7C4GC57_UNCW3</name>
<evidence type="ECO:0000313" key="1">
    <source>
        <dbReference type="EMBL" id="HGK27556.1"/>
    </source>
</evidence>
<gene>
    <name evidence="1" type="ORF">ENS41_01180</name>
</gene>
<proteinExistence type="predicted"/>
<dbReference type="AlphaFoldDB" id="A0A7C4GC57"/>
<dbReference type="EMBL" id="DSUT01000020">
    <property type="protein sequence ID" value="HGK27556.1"/>
    <property type="molecule type" value="Genomic_DNA"/>
</dbReference>
<dbReference type="InterPro" id="IPR013783">
    <property type="entry name" value="Ig-like_fold"/>
</dbReference>
<protein>
    <submittedName>
        <fullName evidence="1">Uncharacterized protein</fullName>
    </submittedName>
</protein>
<comment type="caution">
    <text evidence="1">The sequence shown here is derived from an EMBL/GenBank/DDBJ whole genome shotgun (WGS) entry which is preliminary data.</text>
</comment>
<accession>A0A7C4GC57</accession>
<dbReference type="Gene3D" id="2.60.40.10">
    <property type="entry name" value="Immunoglobulins"/>
    <property type="match status" value="1"/>
</dbReference>
<organism evidence="1">
    <name type="scientific">candidate division WOR-3 bacterium</name>
    <dbReference type="NCBI Taxonomy" id="2052148"/>
    <lineage>
        <taxon>Bacteria</taxon>
        <taxon>Bacteria division WOR-3</taxon>
    </lineage>
</organism>
<reference evidence="1" key="1">
    <citation type="journal article" date="2020" name="mSystems">
        <title>Genome- and Community-Level Interaction Insights into Carbon Utilization and Element Cycling Functions of Hydrothermarchaeota in Hydrothermal Sediment.</title>
        <authorList>
            <person name="Zhou Z."/>
            <person name="Liu Y."/>
            <person name="Xu W."/>
            <person name="Pan J."/>
            <person name="Luo Z.H."/>
            <person name="Li M."/>
        </authorList>
    </citation>
    <scope>NUCLEOTIDE SEQUENCE [LARGE SCALE GENOMIC DNA]</scope>
    <source>
        <strain evidence="1">SpSt-488</strain>
    </source>
</reference>